<feature type="transmembrane region" description="Helical" evidence="6">
    <location>
        <begin position="166"/>
        <end position="190"/>
    </location>
</feature>
<dbReference type="AlphaFoldDB" id="M1V6L7"/>
<dbReference type="PANTHER" id="PTHR21236:SF2">
    <property type="entry name" value="PROTEIN YIPF"/>
    <property type="match status" value="1"/>
</dbReference>
<protein>
    <recommendedName>
        <fullName evidence="6">Protein YIPF</fullName>
    </recommendedName>
</protein>
<organism evidence="8 9">
    <name type="scientific">Cyanidioschyzon merolae (strain NIES-3377 / 10D)</name>
    <name type="common">Unicellular red alga</name>
    <dbReference type="NCBI Taxonomy" id="280699"/>
    <lineage>
        <taxon>Eukaryota</taxon>
        <taxon>Rhodophyta</taxon>
        <taxon>Bangiophyceae</taxon>
        <taxon>Cyanidiales</taxon>
        <taxon>Cyanidiaceae</taxon>
        <taxon>Cyanidioschyzon</taxon>
    </lineage>
</organism>
<dbReference type="GO" id="GO:0048280">
    <property type="term" value="P:vesicle fusion with Golgi apparatus"/>
    <property type="evidence" value="ECO:0007669"/>
    <property type="project" value="TreeGrafter"/>
</dbReference>
<evidence type="ECO:0000256" key="1">
    <source>
        <dbReference type="ARBA" id="ARBA00004141"/>
    </source>
</evidence>
<dbReference type="GO" id="GO:0000139">
    <property type="term" value="C:Golgi membrane"/>
    <property type="evidence" value="ECO:0007669"/>
    <property type="project" value="UniProtKB-SubCell"/>
</dbReference>
<dbReference type="InterPro" id="IPR045231">
    <property type="entry name" value="Yip1/4-like"/>
</dbReference>
<evidence type="ECO:0000256" key="4">
    <source>
        <dbReference type="ARBA" id="ARBA00022989"/>
    </source>
</evidence>
<dbReference type="GeneID" id="16996583"/>
<proteinExistence type="inferred from homology"/>
<dbReference type="OMA" id="HIRAKSM"/>
<gene>
    <name evidence="8" type="ORF">CYME_CMQ462C</name>
</gene>
<accession>M1V6L7</accession>
<dbReference type="Gramene" id="CMQ462CT">
    <property type="protein sequence ID" value="CMQ462CT"/>
    <property type="gene ID" value="CMQ462C"/>
</dbReference>
<keyword evidence="3 6" id="KW-0812">Transmembrane</keyword>
<evidence type="ECO:0000259" key="7">
    <source>
        <dbReference type="Pfam" id="PF04893"/>
    </source>
</evidence>
<reference evidence="8 9" key="1">
    <citation type="journal article" date="2004" name="Nature">
        <title>Genome sequence of the ultrasmall unicellular red alga Cyanidioschyzon merolae 10D.</title>
        <authorList>
            <person name="Matsuzaki M."/>
            <person name="Misumi O."/>
            <person name="Shin-i T."/>
            <person name="Maruyama S."/>
            <person name="Takahara M."/>
            <person name="Miyagishima S."/>
            <person name="Mori T."/>
            <person name="Nishida K."/>
            <person name="Yagisawa F."/>
            <person name="Nishida K."/>
            <person name="Yoshida Y."/>
            <person name="Nishimura Y."/>
            <person name="Nakao S."/>
            <person name="Kobayashi T."/>
            <person name="Momoyama Y."/>
            <person name="Higashiyama T."/>
            <person name="Minoda A."/>
            <person name="Sano M."/>
            <person name="Nomoto H."/>
            <person name="Oishi K."/>
            <person name="Hayashi H."/>
            <person name="Ohta F."/>
            <person name="Nishizaka S."/>
            <person name="Haga S."/>
            <person name="Miura S."/>
            <person name="Morishita T."/>
            <person name="Kabeya Y."/>
            <person name="Terasawa K."/>
            <person name="Suzuki Y."/>
            <person name="Ishii Y."/>
            <person name="Asakawa S."/>
            <person name="Takano H."/>
            <person name="Ohta N."/>
            <person name="Kuroiwa H."/>
            <person name="Tanaka K."/>
            <person name="Shimizu N."/>
            <person name="Sugano S."/>
            <person name="Sato N."/>
            <person name="Nozaki H."/>
            <person name="Ogasawara N."/>
            <person name="Kohara Y."/>
            <person name="Kuroiwa T."/>
        </authorList>
    </citation>
    <scope>NUCLEOTIDE SEQUENCE [LARGE SCALE GENOMIC DNA]</scope>
    <source>
        <strain evidence="8 9">10D</strain>
    </source>
</reference>
<dbReference type="STRING" id="280699.M1V6L7"/>
<evidence type="ECO:0000256" key="6">
    <source>
        <dbReference type="RuleBase" id="RU361264"/>
    </source>
</evidence>
<dbReference type="InterPro" id="IPR006977">
    <property type="entry name" value="Yip1_dom"/>
</dbReference>
<dbReference type="eggNOG" id="KOG3103">
    <property type="taxonomic scope" value="Eukaryota"/>
</dbReference>
<feature type="transmembrane region" description="Helical" evidence="6">
    <location>
        <begin position="139"/>
        <end position="160"/>
    </location>
</feature>
<keyword evidence="9" id="KW-1185">Reference proteome</keyword>
<dbReference type="KEGG" id="cme:CYME_CMQ462C"/>
<keyword evidence="4 6" id="KW-1133">Transmembrane helix</keyword>
<sequence>MSGGAREGNGLEFYGGSSVPYSTGPSTLYQDNAVSVAPAWSTVREPQRHPSATTSWHARSASFELGRALSGASVGEDEPPLLEELGIHPEAIWRKSLQVLNPLRRFEKSFADEPDMAGPLLYAFLLGMALLLRGKVHFGVIYGIAIVGCLSIYLVLNLMAGRELDLYRIVSVLGYGLLPIVVLAFLVLLVPPLAFRAIMAGVAVLWCTSTASRIFTAVLAIPAGNWPLVAYPVGLWYTSFALITVF</sequence>
<comment type="subcellular location">
    <subcellularLocation>
        <location evidence="6">Golgi apparatus membrane</location>
        <topology evidence="6">Multi-pass membrane protein</topology>
    </subcellularLocation>
    <subcellularLocation>
        <location evidence="1">Membrane</location>
        <topology evidence="1">Multi-pass membrane protein</topology>
    </subcellularLocation>
</comment>
<dbReference type="OrthoDB" id="440385at2759"/>
<comment type="similarity">
    <text evidence="2 6">Belongs to the YIP1 family.</text>
</comment>
<dbReference type="PANTHER" id="PTHR21236">
    <property type="entry name" value="GOLGI MEMBRANE PROTEIN YIP1"/>
    <property type="match status" value="1"/>
</dbReference>
<feature type="domain" description="Yip1" evidence="7">
    <location>
        <begin position="98"/>
        <end position="241"/>
    </location>
</feature>
<name>M1V6L7_CYAM1</name>
<evidence type="ECO:0000256" key="2">
    <source>
        <dbReference type="ARBA" id="ARBA00010596"/>
    </source>
</evidence>
<dbReference type="GO" id="GO:0006888">
    <property type="term" value="P:endoplasmic reticulum to Golgi vesicle-mediated transport"/>
    <property type="evidence" value="ECO:0007669"/>
    <property type="project" value="InterPro"/>
</dbReference>
<comment type="caution">
    <text evidence="6">Lacks conserved residue(s) required for the propagation of feature annotation.</text>
</comment>
<evidence type="ECO:0000313" key="9">
    <source>
        <dbReference type="Proteomes" id="UP000007014"/>
    </source>
</evidence>
<evidence type="ECO:0000256" key="5">
    <source>
        <dbReference type="ARBA" id="ARBA00023136"/>
    </source>
</evidence>
<dbReference type="EMBL" id="AP006499">
    <property type="protein sequence ID" value="BAM82285.1"/>
    <property type="molecule type" value="Genomic_DNA"/>
</dbReference>
<dbReference type="Proteomes" id="UP000007014">
    <property type="component" value="Chromosome 17"/>
</dbReference>
<dbReference type="HOGENOM" id="CLU_074741_3_1_1"/>
<evidence type="ECO:0000313" key="8">
    <source>
        <dbReference type="EMBL" id="BAM82285.1"/>
    </source>
</evidence>
<keyword evidence="5 6" id="KW-0472">Membrane</keyword>
<evidence type="ECO:0000256" key="3">
    <source>
        <dbReference type="ARBA" id="ARBA00022692"/>
    </source>
</evidence>
<dbReference type="GO" id="GO:0005802">
    <property type="term" value="C:trans-Golgi network"/>
    <property type="evidence" value="ECO:0007669"/>
    <property type="project" value="TreeGrafter"/>
</dbReference>
<reference evidence="8 9" key="2">
    <citation type="journal article" date="2007" name="BMC Biol.">
        <title>A 100%-complete sequence reveals unusually simple genomic features in the hot-spring red alga Cyanidioschyzon merolae.</title>
        <authorList>
            <person name="Nozaki H."/>
            <person name="Takano H."/>
            <person name="Misumi O."/>
            <person name="Terasawa K."/>
            <person name="Matsuzaki M."/>
            <person name="Maruyama S."/>
            <person name="Nishida K."/>
            <person name="Yagisawa F."/>
            <person name="Yoshida Y."/>
            <person name="Fujiwara T."/>
            <person name="Takio S."/>
            <person name="Tamura K."/>
            <person name="Chung S.J."/>
            <person name="Nakamura S."/>
            <person name="Kuroiwa H."/>
            <person name="Tanaka K."/>
            <person name="Sato N."/>
            <person name="Kuroiwa T."/>
        </authorList>
    </citation>
    <scope>NUCLEOTIDE SEQUENCE [LARGE SCALE GENOMIC DNA]</scope>
    <source>
        <strain evidence="8 9">10D</strain>
    </source>
</reference>
<dbReference type="Pfam" id="PF04893">
    <property type="entry name" value="Yip1"/>
    <property type="match status" value="1"/>
</dbReference>
<dbReference type="RefSeq" id="XP_005538321.1">
    <property type="nucleotide sequence ID" value="XM_005538264.1"/>
</dbReference>